<dbReference type="KEGG" id="aaf:AURANDRAFT_69458"/>
<dbReference type="AlphaFoldDB" id="F0YST4"/>
<feature type="non-terminal residue" evidence="1">
    <location>
        <position position="137"/>
    </location>
</feature>
<name>F0YST4_AURAN</name>
<evidence type="ECO:0000313" key="2">
    <source>
        <dbReference type="Proteomes" id="UP000002729"/>
    </source>
</evidence>
<reference evidence="1 2" key="1">
    <citation type="journal article" date="2011" name="Proc. Natl. Acad. Sci. U.S.A.">
        <title>Niche of harmful alga Aureococcus anophagefferens revealed through ecogenomics.</title>
        <authorList>
            <person name="Gobler C.J."/>
            <person name="Berry D.L."/>
            <person name="Dyhrman S.T."/>
            <person name="Wilhelm S.W."/>
            <person name="Salamov A."/>
            <person name="Lobanov A.V."/>
            <person name="Zhang Y."/>
            <person name="Collier J.L."/>
            <person name="Wurch L.L."/>
            <person name="Kustka A.B."/>
            <person name="Dill B.D."/>
            <person name="Shah M."/>
            <person name="VerBerkmoes N.C."/>
            <person name="Kuo A."/>
            <person name="Terry A."/>
            <person name="Pangilinan J."/>
            <person name="Lindquist E.A."/>
            <person name="Lucas S."/>
            <person name="Paulsen I.T."/>
            <person name="Hattenrath-Lehmann T.K."/>
            <person name="Talmage S.C."/>
            <person name="Walker E.A."/>
            <person name="Koch F."/>
            <person name="Burson A.M."/>
            <person name="Marcoval M.A."/>
            <person name="Tang Y.Z."/>
            <person name="Lecleir G.R."/>
            <person name="Coyne K.J."/>
            <person name="Berg G.M."/>
            <person name="Bertrand E.M."/>
            <person name="Saito M.A."/>
            <person name="Gladyshev V.N."/>
            <person name="Grigoriev I.V."/>
        </authorList>
    </citation>
    <scope>NUCLEOTIDE SEQUENCE [LARGE SCALE GENOMIC DNA]</scope>
    <source>
        <strain evidence="2">CCMP 1984</strain>
    </source>
</reference>
<organism evidence="2">
    <name type="scientific">Aureococcus anophagefferens</name>
    <name type="common">Harmful bloom alga</name>
    <dbReference type="NCBI Taxonomy" id="44056"/>
    <lineage>
        <taxon>Eukaryota</taxon>
        <taxon>Sar</taxon>
        <taxon>Stramenopiles</taxon>
        <taxon>Ochrophyta</taxon>
        <taxon>Pelagophyceae</taxon>
        <taxon>Pelagomonadales</taxon>
        <taxon>Pelagomonadaceae</taxon>
        <taxon>Aureococcus</taxon>
    </lineage>
</organism>
<sequence length="137" mass="15016">QFPEELAESDWCAASIDESTDVSDSQNAGICVFFVKNGEASCAHCICHRLALAANEFAALTSHASVVEKTLRAIRRIFAFSSKRKDAKIQEVNDESGTIKKRHTVRWLSRKGALTSVVGSFRRVLDFVVGLAAMTPN</sequence>
<accession>F0YST4</accession>
<dbReference type="Proteomes" id="UP000002729">
    <property type="component" value="Unassembled WGS sequence"/>
</dbReference>
<evidence type="ECO:0000313" key="1">
    <source>
        <dbReference type="EMBL" id="EGB01825.1"/>
    </source>
</evidence>
<dbReference type="InParanoid" id="F0YST4"/>
<dbReference type="EMBL" id="GL834132">
    <property type="protein sequence ID" value="EGB01825.1"/>
    <property type="molecule type" value="Genomic_DNA"/>
</dbReference>
<dbReference type="GeneID" id="20227524"/>
<feature type="non-terminal residue" evidence="1">
    <location>
        <position position="1"/>
    </location>
</feature>
<keyword evidence="2" id="KW-1185">Reference proteome</keyword>
<dbReference type="RefSeq" id="XP_009043476.1">
    <property type="nucleotide sequence ID" value="XM_009045228.1"/>
</dbReference>
<protein>
    <submittedName>
        <fullName evidence="1">Uncharacterized protein</fullName>
    </submittedName>
</protein>
<gene>
    <name evidence="1" type="ORF">AURANDRAFT_69458</name>
</gene>
<proteinExistence type="predicted"/>